<dbReference type="InterPro" id="IPR019480">
    <property type="entry name" value="Dihydroorotate_DH_Fe-S-bd"/>
</dbReference>
<keyword evidence="2" id="KW-0813">Transport</keyword>
<dbReference type="RefSeq" id="WP_334314652.1">
    <property type="nucleotide sequence ID" value="NZ_CP065938.1"/>
</dbReference>
<dbReference type="PIRSF" id="PIRSF006816">
    <property type="entry name" value="Cyc3_hyd_g"/>
    <property type="match status" value="1"/>
</dbReference>
<comment type="cofactor">
    <cofactor evidence="10">
        <name>[2Fe-2S] cluster</name>
        <dbReference type="ChEBI" id="CHEBI:190135"/>
    </cofactor>
</comment>
<evidence type="ECO:0000256" key="5">
    <source>
        <dbReference type="ARBA" id="ARBA00022723"/>
    </source>
</evidence>
<evidence type="ECO:0000256" key="4">
    <source>
        <dbReference type="ARBA" id="ARBA00022714"/>
    </source>
</evidence>
<keyword evidence="5" id="KW-0479">Metal-binding</keyword>
<dbReference type="PANTHER" id="PTHR43513:SF3">
    <property type="entry name" value="DIHYDROOROTATE DEHYDROGENASE B (NAD(+)), ELECTRON TRANSFER SUBUNIT-RELATED"/>
    <property type="match status" value="1"/>
</dbReference>
<proteinExistence type="inferred from homology"/>
<dbReference type="Gene3D" id="2.10.240.10">
    <property type="entry name" value="Dihydroorotate dehydrogenase, electron transfer subunit"/>
    <property type="match status" value="1"/>
</dbReference>
<dbReference type="InterPro" id="IPR050353">
    <property type="entry name" value="PyrK_electron_transfer"/>
</dbReference>
<dbReference type="InterPro" id="IPR039261">
    <property type="entry name" value="FNR_nucleotide-bd"/>
</dbReference>
<accession>A0ABY5XYW5</accession>
<dbReference type="Gene3D" id="2.40.30.10">
    <property type="entry name" value="Translation factors"/>
    <property type="match status" value="1"/>
</dbReference>
<evidence type="ECO:0000256" key="1">
    <source>
        <dbReference type="ARBA" id="ARBA00006422"/>
    </source>
</evidence>
<protein>
    <submittedName>
        <fullName evidence="12">Dihydroorotate dehydrogenase electron transfer subunit</fullName>
    </submittedName>
</protein>
<dbReference type="Pfam" id="PF10418">
    <property type="entry name" value="DHODB_Fe-S_bind"/>
    <property type="match status" value="1"/>
</dbReference>
<organism evidence="12 13">
    <name type="scientific">Taurinivorans muris</name>
    <dbReference type="NCBI Taxonomy" id="2787751"/>
    <lineage>
        <taxon>Bacteria</taxon>
        <taxon>Pseudomonadati</taxon>
        <taxon>Thermodesulfobacteriota</taxon>
        <taxon>Desulfovibrionia</taxon>
        <taxon>Desulfovibrionales</taxon>
        <taxon>Desulfovibrionaceae</taxon>
        <taxon>Taurinivorans</taxon>
    </lineage>
</organism>
<dbReference type="SUPFAM" id="SSF63380">
    <property type="entry name" value="Riboflavin synthase domain-like"/>
    <property type="match status" value="1"/>
</dbReference>
<evidence type="ECO:0000256" key="8">
    <source>
        <dbReference type="ARBA" id="ARBA00023004"/>
    </source>
</evidence>
<dbReference type="InterPro" id="IPR012165">
    <property type="entry name" value="Cyt_c3_hydrogenase_gsu"/>
</dbReference>
<keyword evidence="6" id="KW-0274">FAD</keyword>
<evidence type="ECO:0000313" key="13">
    <source>
        <dbReference type="Proteomes" id="UP001058120"/>
    </source>
</evidence>
<dbReference type="PROSITE" id="PS51384">
    <property type="entry name" value="FAD_FR"/>
    <property type="match status" value="1"/>
</dbReference>
<keyword evidence="13" id="KW-1185">Reference proteome</keyword>
<feature type="domain" description="FAD-binding FR-type" evidence="11">
    <location>
        <begin position="8"/>
        <end position="110"/>
    </location>
</feature>
<keyword evidence="7" id="KW-0249">Electron transport</keyword>
<dbReference type="InterPro" id="IPR017927">
    <property type="entry name" value="FAD-bd_FR_type"/>
</dbReference>
<evidence type="ECO:0000256" key="10">
    <source>
        <dbReference type="ARBA" id="ARBA00034078"/>
    </source>
</evidence>
<dbReference type="Proteomes" id="UP001058120">
    <property type="component" value="Chromosome"/>
</dbReference>
<evidence type="ECO:0000256" key="3">
    <source>
        <dbReference type="ARBA" id="ARBA00022630"/>
    </source>
</evidence>
<evidence type="ECO:0000259" key="11">
    <source>
        <dbReference type="PROSITE" id="PS51384"/>
    </source>
</evidence>
<name>A0ABY5XYW5_9BACT</name>
<dbReference type="InterPro" id="IPR037117">
    <property type="entry name" value="Dihydroorotate_DH_ele_sf"/>
</dbReference>
<dbReference type="InterPro" id="IPR001433">
    <property type="entry name" value="OxRdtase_FAD/NAD-bd"/>
</dbReference>
<reference evidence="12" key="1">
    <citation type="submission" date="2020-12" db="EMBL/GenBank/DDBJ databases">
        <title>Taurinivorans muris gen. nov., sp. nov., fundamental and realized metabolic niche of a ubiquitous sulfidogenic bacterium in the murine intestine.</title>
        <authorList>
            <person name="Ye H."/>
            <person name="Hanson B.T."/>
            <person name="Loy A."/>
        </authorList>
    </citation>
    <scope>NUCLEOTIDE SEQUENCE</scope>
    <source>
        <strain evidence="12">LT0009</strain>
    </source>
</reference>
<sequence length="274" mass="30704">MENAPILPIRAELAVTDLIPFGYDKERSFFALTLARPQWAEWKPGQFIMLRPNSWNCELTWARPFSICRVTPQSLVLFFQVAGRGTKEIAKLKPKDTVTVWGPLGTHFAVENKPTLLLAGGIGIAPFAGYVEQHPVQNQLSMFFSHRLPEQYYPVESLTRHIEVETRYEQKQEDLTGTIQTIRQKMEETAKKNGLVLACGPMPFLKTVWKNALELNVSAQLSLEQRMACGIGACLGCVSVTSALYPDKEKAGLPVQTCTKGPVFWAHELNLDAQ</sequence>
<keyword evidence="9" id="KW-0411">Iron-sulfur</keyword>
<gene>
    <name evidence="12" type="ORF">JBF11_06315</name>
</gene>
<evidence type="ECO:0000256" key="9">
    <source>
        <dbReference type="ARBA" id="ARBA00023014"/>
    </source>
</evidence>
<comment type="similarity">
    <text evidence="1">Belongs to the PyrK family.</text>
</comment>
<evidence type="ECO:0000313" key="12">
    <source>
        <dbReference type="EMBL" id="UWX05089.1"/>
    </source>
</evidence>
<keyword evidence="8" id="KW-0408">Iron</keyword>
<dbReference type="Pfam" id="PF00175">
    <property type="entry name" value="NAD_binding_1"/>
    <property type="match status" value="1"/>
</dbReference>
<keyword evidence="4" id="KW-0001">2Fe-2S</keyword>
<keyword evidence="3" id="KW-0285">Flavoprotein</keyword>
<dbReference type="InterPro" id="IPR017938">
    <property type="entry name" value="Riboflavin_synthase-like_b-brl"/>
</dbReference>
<dbReference type="EMBL" id="CP065938">
    <property type="protein sequence ID" value="UWX05089.1"/>
    <property type="molecule type" value="Genomic_DNA"/>
</dbReference>
<evidence type="ECO:0000256" key="2">
    <source>
        <dbReference type="ARBA" id="ARBA00022448"/>
    </source>
</evidence>
<dbReference type="SUPFAM" id="SSF52343">
    <property type="entry name" value="Ferredoxin reductase-like, C-terminal NADP-linked domain"/>
    <property type="match status" value="1"/>
</dbReference>
<dbReference type="Gene3D" id="3.40.50.80">
    <property type="entry name" value="Nucleotide-binding domain of ferredoxin-NADP reductase (FNR) module"/>
    <property type="match status" value="1"/>
</dbReference>
<evidence type="ECO:0000256" key="6">
    <source>
        <dbReference type="ARBA" id="ARBA00022827"/>
    </source>
</evidence>
<evidence type="ECO:0000256" key="7">
    <source>
        <dbReference type="ARBA" id="ARBA00022982"/>
    </source>
</evidence>
<dbReference type="PANTHER" id="PTHR43513">
    <property type="entry name" value="DIHYDROOROTATE DEHYDROGENASE B (NAD(+)), ELECTRON TRANSFER SUBUNIT"/>
    <property type="match status" value="1"/>
</dbReference>